<accession>A0ABW7ZVA2</accession>
<organism evidence="2 3">
    <name type="scientific">Nonomuraea indica</name>
    <dbReference type="NCBI Taxonomy" id="1581193"/>
    <lineage>
        <taxon>Bacteria</taxon>
        <taxon>Bacillati</taxon>
        <taxon>Actinomycetota</taxon>
        <taxon>Actinomycetes</taxon>
        <taxon>Streptosporangiales</taxon>
        <taxon>Streptosporangiaceae</taxon>
        <taxon>Nonomuraea</taxon>
    </lineage>
</organism>
<evidence type="ECO:0000313" key="3">
    <source>
        <dbReference type="Proteomes" id="UP001612928"/>
    </source>
</evidence>
<feature type="chain" id="PRO_5046756074" evidence="1">
    <location>
        <begin position="25"/>
        <end position="277"/>
    </location>
</feature>
<comment type="caution">
    <text evidence="2">The sequence shown here is derived from an EMBL/GenBank/DDBJ whole genome shotgun (WGS) entry which is preliminary data.</text>
</comment>
<keyword evidence="1" id="KW-0732">Signal</keyword>
<evidence type="ECO:0000313" key="2">
    <source>
        <dbReference type="EMBL" id="MFI7438466.1"/>
    </source>
</evidence>
<feature type="signal peptide" evidence="1">
    <location>
        <begin position="1"/>
        <end position="24"/>
    </location>
</feature>
<sequence length="277" mass="29480">MKRTIVGVAVAVGVAQLTAVPAQAATKPDPVNALQAESGRGKAVNFRSTATVTYARGLSATSEVEGTIGFGPRGASASDVTHTLRYSEDMLRRMLKQQPEETEALQEGPIQAISTQGVSYVSGPLVDQALLSNGAGWVRYRRADLPPSNLLLEVLDPATLKTLLRHRTSVRDGAVKGSIKATKLAAVSSAFASRFGTRIGRRGTVTYTLRLGPTGLVERVTAKAVLPYANTTLGVESDTRFSAWGREATVHLPLEGDVIDKEQVADTVPARIPGIWY</sequence>
<proteinExistence type="predicted"/>
<reference evidence="2 3" key="1">
    <citation type="submission" date="2024-10" db="EMBL/GenBank/DDBJ databases">
        <title>The Natural Products Discovery Center: Release of the First 8490 Sequenced Strains for Exploring Actinobacteria Biosynthetic Diversity.</title>
        <authorList>
            <person name="Kalkreuter E."/>
            <person name="Kautsar S.A."/>
            <person name="Yang D."/>
            <person name="Bader C.D."/>
            <person name="Teijaro C.N."/>
            <person name="Fluegel L."/>
            <person name="Davis C.M."/>
            <person name="Simpson J.R."/>
            <person name="Lauterbach L."/>
            <person name="Steele A.D."/>
            <person name="Gui C."/>
            <person name="Meng S."/>
            <person name="Li G."/>
            <person name="Viehrig K."/>
            <person name="Ye F."/>
            <person name="Su P."/>
            <person name="Kiefer A.F."/>
            <person name="Nichols A."/>
            <person name="Cepeda A.J."/>
            <person name="Yan W."/>
            <person name="Fan B."/>
            <person name="Jiang Y."/>
            <person name="Adhikari A."/>
            <person name="Zheng C.-J."/>
            <person name="Schuster L."/>
            <person name="Cowan T.M."/>
            <person name="Smanski M.J."/>
            <person name="Chevrette M.G."/>
            <person name="De Carvalho L.P.S."/>
            <person name="Shen B."/>
        </authorList>
    </citation>
    <scope>NUCLEOTIDE SEQUENCE [LARGE SCALE GENOMIC DNA]</scope>
    <source>
        <strain evidence="2 3">NPDC049503</strain>
    </source>
</reference>
<name>A0ABW7ZVA2_9ACTN</name>
<dbReference type="Proteomes" id="UP001612928">
    <property type="component" value="Unassembled WGS sequence"/>
</dbReference>
<dbReference type="EMBL" id="JBITMB010000001">
    <property type="protein sequence ID" value="MFI7438466.1"/>
    <property type="molecule type" value="Genomic_DNA"/>
</dbReference>
<keyword evidence="3" id="KW-1185">Reference proteome</keyword>
<evidence type="ECO:0000256" key="1">
    <source>
        <dbReference type="SAM" id="SignalP"/>
    </source>
</evidence>
<dbReference type="RefSeq" id="WP_397018010.1">
    <property type="nucleotide sequence ID" value="NZ_JBITMB010000001.1"/>
</dbReference>
<gene>
    <name evidence="2" type="ORF">ACIBP5_00700</name>
</gene>
<protein>
    <submittedName>
        <fullName evidence="2">Uncharacterized protein</fullName>
    </submittedName>
</protein>